<dbReference type="InterPro" id="IPR051909">
    <property type="entry name" value="MFP_Cation_Efflux"/>
</dbReference>
<name>A0ABS5M052_9BURK</name>
<evidence type="ECO:0000313" key="5">
    <source>
        <dbReference type="EMBL" id="MBS3021771.1"/>
    </source>
</evidence>
<dbReference type="PANTHER" id="PTHR30097:SF15">
    <property type="entry name" value="CATION EFFLUX SYSTEM PROTEIN CUSB"/>
    <property type="match status" value="1"/>
</dbReference>
<dbReference type="Gene3D" id="2.40.30.170">
    <property type="match status" value="1"/>
</dbReference>
<protein>
    <submittedName>
        <fullName evidence="5">Cobalt-zinc-cadmium resistance protein CzcB</fullName>
    </submittedName>
</protein>
<dbReference type="Gene3D" id="2.40.420.20">
    <property type="match status" value="1"/>
</dbReference>
<accession>A0ABS5M052</accession>
<dbReference type="Proteomes" id="UP001647436">
    <property type="component" value="Unassembled WGS sequence"/>
</dbReference>
<dbReference type="Pfam" id="PF25954">
    <property type="entry name" value="Beta-barrel_RND_2"/>
    <property type="match status" value="1"/>
</dbReference>
<feature type="domain" description="Multidrug resistance protein MdtA-like C-terminal permuted SH3" evidence="4">
    <location>
        <begin position="353"/>
        <end position="408"/>
    </location>
</feature>
<feature type="domain" description="CusB-like beta-barrel" evidence="3">
    <location>
        <begin position="269"/>
        <end position="343"/>
    </location>
</feature>
<dbReference type="Gene3D" id="1.10.287.470">
    <property type="entry name" value="Helix hairpin bin"/>
    <property type="match status" value="1"/>
</dbReference>
<organism evidence="5 6">
    <name type="scientific">Comamonas brasiliensis</name>
    <dbReference type="NCBI Taxonomy" id="1812482"/>
    <lineage>
        <taxon>Bacteria</taxon>
        <taxon>Pseudomonadati</taxon>
        <taxon>Pseudomonadota</taxon>
        <taxon>Betaproteobacteria</taxon>
        <taxon>Burkholderiales</taxon>
        <taxon>Comamonadaceae</taxon>
        <taxon>Comamonas</taxon>
    </lineage>
</organism>
<evidence type="ECO:0000259" key="3">
    <source>
        <dbReference type="Pfam" id="PF25954"/>
    </source>
</evidence>
<reference evidence="5 6" key="1">
    <citation type="submission" date="2020-03" db="EMBL/GenBank/DDBJ databases">
        <title>The role of nitrogen metabolism on polyethylene biodegradation.</title>
        <authorList>
            <person name="Peixoto J."/>
            <person name="Vizzotto C.S."/>
            <person name="Ramos A."/>
            <person name="Alves G."/>
            <person name="Steindorff A."/>
            <person name="Kruger R."/>
        </authorList>
    </citation>
    <scope>NUCLEOTIDE SEQUENCE [LARGE SCALE GENOMIC DNA]</scope>
    <source>
        <strain evidence="5 6">PE63</strain>
    </source>
</reference>
<dbReference type="InterPro" id="IPR058792">
    <property type="entry name" value="Beta-barrel_RND_2"/>
</dbReference>
<evidence type="ECO:0000259" key="4">
    <source>
        <dbReference type="Pfam" id="PF25967"/>
    </source>
</evidence>
<sequence length="425" mass="45568">MDKHHHNPVLRLSPKATVLAILASCVVLGGGVLLWQGGSKRMPAAAAATQASAAKTRQHLFHPSEKQRAAFTVQQVQSRPFHAEVVTEGKIALDENRLTRIYSPFGGRVTELLVNSGDKVQRGQKLLSVEASDSIETQKDFIAALGDYRKAKSQLELSAAVEARLNALHKDEAASKKDWDEARAALLAAQSDLRSAEIALQAVRSRLKLLGKTRAEIQKFENTGVISSDAPVYSPIGGVVLQRNVGPGQFVDGGSGDGEAPLLIGDISKIWLLAYVRESDAAAVRLQQPVDFTVLTLPGRTFSAKVSYVGSALDGDSRRLLVRAVVDNRDGLLKPEMFAQVRILTGETAPSLAVPREAVIHEGDATRVWILNADGSAELRSFKAGLVNGSWVQVLEGLQPDNQVITAGSLFIDRAAALASAADNR</sequence>
<evidence type="ECO:0000313" key="6">
    <source>
        <dbReference type="Proteomes" id="UP001647436"/>
    </source>
</evidence>
<dbReference type="Pfam" id="PF25967">
    <property type="entry name" value="RND-MFP_C"/>
    <property type="match status" value="1"/>
</dbReference>
<dbReference type="RefSeq" id="WP_211459431.1">
    <property type="nucleotide sequence ID" value="NZ_JAANES010000007.1"/>
</dbReference>
<evidence type="ECO:0000256" key="2">
    <source>
        <dbReference type="ARBA" id="ARBA00022448"/>
    </source>
</evidence>
<proteinExistence type="inferred from homology"/>
<dbReference type="InterPro" id="IPR058627">
    <property type="entry name" value="MdtA-like_C"/>
</dbReference>
<dbReference type="Gene3D" id="2.40.50.100">
    <property type="match status" value="1"/>
</dbReference>
<comment type="caution">
    <text evidence="5">The sequence shown here is derived from an EMBL/GenBank/DDBJ whole genome shotgun (WGS) entry which is preliminary data.</text>
</comment>
<dbReference type="PANTHER" id="PTHR30097">
    <property type="entry name" value="CATION EFFLUX SYSTEM PROTEIN CUSB"/>
    <property type="match status" value="1"/>
</dbReference>
<dbReference type="EMBL" id="JAANES010000007">
    <property type="protein sequence ID" value="MBS3021771.1"/>
    <property type="molecule type" value="Genomic_DNA"/>
</dbReference>
<keyword evidence="6" id="KW-1185">Reference proteome</keyword>
<keyword evidence="2" id="KW-0813">Transport</keyword>
<dbReference type="NCBIfam" id="TIGR01730">
    <property type="entry name" value="RND_mfp"/>
    <property type="match status" value="1"/>
</dbReference>
<evidence type="ECO:0000256" key="1">
    <source>
        <dbReference type="ARBA" id="ARBA00009477"/>
    </source>
</evidence>
<dbReference type="SUPFAM" id="SSF111369">
    <property type="entry name" value="HlyD-like secretion proteins"/>
    <property type="match status" value="1"/>
</dbReference>
<comment type="similarity">
    <text evidence="1">Belongs to the membrane fusion protein (MFP) (TC 8.A.1) family.</text>
</comment>
<gene>
    <name evidence="5" type="primary">czcB_4</name>
    <name evidence="5" type="ORF">DJFAAGMI_04548</name>
</gene>
<dbReference type="InterPro" id="IPR006143">
    <property type="entry name" value="RND_pump_MFP"/>
</dbReference>
<dbReference type="InterPro" id="IPR011053">
    <property type="entry name" value="Single_hybrid_motif"/>
</dbReference>
<dbReference type="SUPFAM" id="SSF51230">
    <property type="entry name" value="Single hybrid motif"/>
    <property type="match status" value="1"/>
</dbReference>